<dbReference type="InParanoid" id="A0A4Q1BL57"/>
<dbReference type="Proteomes" id="UP000289152">
    <property type="component" value="Unassembled WGS sequence"/>
</dbReference>
<evidence type="ECO:0000313" key="1">
    <source>
        <dbReference type="EMBL" id="RXK38515.1"/>
    </source>
</evidence>
<dbReference type="VEuPathDB" id="FungiDB:TREMEDRAFT_66101"/>
<protein>
    <submittedName>
        <fullName evidence="1">Uncharacterized protein</fullName>
    </submittedName>
</protein>
<comment type="caution">
    <text evidence="1">The sequence shown here is derived from an EMBL/GenBank/DDBJ whole genome shotgun (WGS) entry which is preliminary data.</text>
</comment>
<dbReference type="AlphaFoldDB" id="A0A4Q1BL57"/>
<accession>A0A4Q1BL57</accession>
<dbReference type="EMBL" id="SDIL01000047">
    <property type="protein sequence ID" value="RXK38515.1"/>
    <property type="molecule type" value="Genomic_DNA"/>
</dbReference>
<keyword evidence="2" id="KW-1185">Reference proteome</keyword>
<gene>
    <name evidence="1" type="ORF">M231_04281</name>
</gene>
<sequence>MIPSQVQEQGARGEKLWGLIQNCKICLGSDPNHFITKFVRLLGCICLDEDVEEIYISIYDCSNWKAEMGCIVAVATEGSTDPTDSWEACKNPVVNKEPYCATHYHLVFRHEIRTETVTADWQEDFEESCSGT</sequence>
<proteinExistence type="predicted"/>
<name>A0A4Q1BL57_TREME</name>
<reference evidence="1 2" key="1">
    <citation type="submission" date="2016-06" db="EMBL/GenBank/DDBJ databases">
        <title>Evolution of pathogenesis and genome organization in the Tremellales.</title>
        <authorList>
            <person name="Cuomo C."/>
            <person name="Litvintseva A."/>
            <person name="Heitman J."/>
            <person name="Chen Y."/>
            <person name="Sun S."/>
            <person name="Springer D."/>
            <person name="Dromer F."/>
            <person name="Young S."/>
            <person name="Zeng Q."/>
            <person name="Chapman S."/>
            <person name="Gujja S."/>
            <person name="Saif S."/>
            <person name="Birren B."/>
        </authorList>
    </citation>
    <scope>NUCLEOTIDE SEQUENCE [LARGE SCALE GENOMIC DNA]</scope>
    <source>
        <strain evidence="1 2">ATCC 28783</strain>
    </source>
</reference>
<evidence type="ECO:0000313" key="2">
    <source>
        <dbReference type="Proteomes" id="UP000289152"/>
    </source>
</evidence>
<organism evidence="1 2">
    <name type="scientific">Tremella mesenterica</name>
    <name type="common">Jelly fungus</name>
    <dbReference type="NCBI Taxonomy" id="5217"/>
    <lineage>
        <taxon>Eukaryota</taxon>
        <taxon>Fungi</taxon>
        <taxon>Dikarya</taxon>
        <taxon>Basidiomycota</taxon>
        <taxon>Agaricomycotina</taxon>
        <taxon>Tremellomycetes</taxon>
        <taxon>Tremellales</taxon>
        <taxon>Tremellaceae</taxon>
        <taxon>Tremella</taxon>
    </lineage>
</organism>